<feature type="transmembrane region" description="Helical" evidence="1">
    <location>
        <begin position="150"/>
        <end position="168"/>
    </location>
</feature>
<dbReference type="InterPro" id="IPR036938">
    <property type="entry name" value="PAP2/HPO_sf"/>
</dbReference>
<feature type="transmembrane region" description="Helical" evidence="1">
    <location>
        <begin position="200"/>
        <end position="222"/>
    </location>
</feature>
<dbReference type="Gene3D" id="1.20.144.10">
    <property type="entry name" value="Phosphatidic acid phosphatase type 2/haloperoxidase"/>
    <property type="match status" value="1"/>
</dbReference>
<dbReference type="Proteomes" id="UP001302477">
    <property type="component" value="Chromosome"/>
</dbReference>
<evidence type="ECO:0000313" key="3">
    <source>
        <dbReference type="EMBL" id="WOX05817.1"/>
    </source>
</evidence>
<dbReference type="CDD" id="cd03396">
    <property type="entry name" value="PAP2_like_6"/>
    <property type="match status" value="1"/>
</dbReference>
<proteinExistence type="predicted"/>
<dbReference type="Pfam" id="PF01569">
    <property type="entry name" value="PAP2"/>
    <property type="match status" value="1"/>
</dbReference>
<evidence type="ECO:0000259" key="2">
    <source>
        <dbReference type="Pfam" id="PF01569"/>
    </source>
</evidence>
<dbReference type="InterPro" id="IPR000326">
    <property type="entry name" value="PAP2/HPO"/>
</dbReference>
<keyword evidence="4" id="KW-1185">Reference proteome</keyword>
<dbReference type="AlphaFoldDB" id="A0AAU0N111"/>
<reference evidence="3 4" key="1">
    <citation type="submission" date="2023-10" db="EMBL/GenBank/DDBJ databases">
        <title>Description of Microbulbifer bruguierae sp. nov., isolated from the sediments of mangrove plant Bruguiera sexangula and comparative genomic analyses of the genus Microbulbifer.</title>
        <authorList>
            <person name="Long M."/>
        </authorList>
    </citation>
    <scope>NUCLEOTIDE SEQUENCE [LARGE SCALE GENOMIC DNA]</scope>
    <source>
        <strain evidence="3 4">SPO729</strain>
    </source>
</reference>
<feature type="transmembrane region" description="Helical" evidence="1">
    <location>
        <begin position="64"/>
        <end position="80"/>
    </location>
</feature>
<organism evidence="3 4">
    <name type="scientific">Microbulbifer pacificus</name>
    <dbReference type="NCBI Taxonomy" id="407164"/>
    <lineage>
        <taxon>Bacteria</taxon>
        <taxon>Pseudomonadati</taxon>
        <taxon>Pseudomonadota</taxon>
        <taxon>Gammaproteobacteria</taxon>
        <taxon>Cellvibrionales</taxon>
        <taxon>Microbulbiferaceae</taxon>
        <taxon>Microbulbifer</taxon>
    </lineage>
</organism>
<feature type="transmembrane region" description="Helical" evidence="1">
    <location>
        <begin position="92"/>
        <end position="110"/>
    </location>
</feature>
<evidence type="ECO:0000256" key="1">
    <source>
        <dbReference type="SAM" id="Phobius"/>
    </source>
</evidence>
<dbReference type="SUPFAM" id="SSF48317">
    <property type="entry name" value="Acid phosphatase/Vanadium-dependent haloperoxidase"/>
    <property type="match status" value="1"/>
</dbReference>
<name>A0AAU0N111_9GAMM</name>
<keyword evidence="1" id="KW-1133">Transmembrane helix</keyword>
<protein>
    <submittedName>
        <fullName evidence="3">Phosphatase PAP2 family protein</fullName>
    </submittedName>
</protein>
<dbReference type="RefSeq" id="WP_318954281.1">
    <property type="nucleotide sequence ID" value="NZ_CP137555.1"/>
</dbReference>
<dbReference type="KEGG" id="mpaf:R5R33_01320"/>
<gene>
    <name evidence="3" type="ORF">R5R33_01320</name>
</gene>
<feature type="domain" description="Phosphatidic acid phosphatase type 2/haloperoxidase" evidence="2">
    <location>
        <begin position="94"/>
        <end position="222"/>
    </location>
</feature>
<dbReference type="EMBL" id="CP137555">
    <property type="protein sequence ID" value="WOX05817.1"/>
    <property type="molecule type" value="Genomic_DNA"/>
</dbReference>
<feature type="transmembrane region" description="Helical" evidence="1">
    <location>
        <begin position="175"/>
        <end position="194"/>
    </location>
</feature>
<keyword evidence="1" id="KW-0812">Transmembrane</keyword>
<evidence type="ECO:0000313" key="4">
    <source>
        <dbReference type="Proteomes" id="UP001302477"/>
    </source>
</evidence>
<sequence>MTNRSLLVQLAAGFFLLGVTLLLCELSRIDLWVQDKFYISGAAGWVIGKHDELLRVFFYTGPKAALKILAGLALVAVIFSRKIPWVHNRKQGMLIVLLSTVVTVTLVGLLKGATHVPCPSQLTLYDGSYPYSTFWAHLLSPEQAARARCFPAGHASGGFALLSLAFLFRSRKNRWIGFGIGMALGWTLGVYKMAIGDHFLSHTLVTMCLAWIVSVLVAMAVFRLYGRLPAGTVANTLQSP</sequence>
<keyword evidence="1" id="KW-0472">Membrane</keyword>
<accession>A0AAU0N111</accession>